<keyword evidence="5" id="KW-0547">Nucleotide-binding</keyword>
<dbReference type="OMA" id="CLNFCDK"/>
<evidence type="ECO:0000256" key="2">
    <source>
        <dbReference type="ARBA" id="ARBA00024458"/>
    </source>
</evidence>
<comment type="cofactor">
    <cofactor evidence="5">
        <name>Mg(2+)</name>
        <dbReference type="ChEBI" id="CHEBI:18420"/>
    </cofactor>
    <text evidence="5">Binds 2 magnesium ions.</text>
</comment>
<dbReference type="AlphaFoldDB" id="A0A3Q2YC52"/>
<keyword evidence="8" id="KW-1185">Reference proteome</keyword>
<dbReference type="GO" id="GO:0003723">
    <property type="term" value="F:RNA binding"/>
    <property type="evidence" value="ECO:0007669"/>
    <property type="project" value="UniProtKB-KW"/>
</dbReference>
<keyword evidence="5" id="KW-0479">Metal-binding</keyword>
<dbReference type="GO" id="GO:0005634">
    <property type="term" value="C:nucleus"/>
    <property type="evidence" value="ECO:0007669"/>
    <property type="project" value="UniProtKB-SubCell"/>
</dbReference>
<comment type="catalytic activity">
    <reaction evidence="3">
        <text>a 5'-end CoA-ribonucleoside in mRNA + H2O = 3'-dephospho-CoA + a 5'-end phospho-ribonucleoside in mRNA + H(+)</text>
        <dbReference type="Rhea" id="RHEA:67496"/>
        <dbReference type="Rhea" id="RHEA-COMP:15692"/>
        <dbReference type="Rhea" id="RHEA-COMP:17276"/>
        <dbReference type="ChEBI" id="CHEBI:15377"/>
        <dbReference type="ChEBI" id="CHEBI:15378"/>
        <dbReference type="ChEBI" id="CHEBI:57328"/>
        <dbReference type="ChEBI" id="CHEBI:138282"/>
        <dbReference type="ChEBI" id="CHEBI:172371"/>
    </reaction>
    <physiologicalReaction direction="left-to-right" evidence="3">
        <dbReference type="Rhea" id="RHEA:67497"/>
    </physiologicalReaction>
</comment>
<dbReference type="InterPro" id="IPR013961">
    <property type="entry name" value="RAI1"/>
</dbReference>
<proteinExistence type="inferred from homology"/>
<dbReference type="EC" id="3.6.1.-" evidence="5"/>
<name>A0A3Q2YC52_HIPCM</name>
<keyword evidence="5" id="KW-0540">Nuclease</keyword>
<evidence type="ECO:0000256" key="3">
    <source>
        <dbReference type="ARBA" id="ARBA00024564"/>
    </source>
</evidence>
<keyword evidence="5" id="KW-0694">RNA-binding</keyword>
<dbReference type="GO" id="GO:0005829">
    <property type="term" value="C:cytosol"/>
    <property type="evidence" value="ECO:0007669"/>
    <property type="project" value="TreeGrafter"/>
</dbReference>
<dbReference type="STRING" id="109280.ENSHCOP00000014833"/>
<dbReference type="GO" id="GO:0004518">
    <property type="term" value="F:nuclease activity"/>
    <property type="evidence" value="ECO:0007669"/>
    <property type="project" value="UniProtKB-KW"/>
</dbReference>
<keyword evidence="5" id="KW-0378">Hydrolase</keyword>
<protein>
    <recommendedName>
        <fullName evidence="5">Decapping nuclease</fullName>
        <ecNumber evidence="5">3.6.1.-</ecNumber>
    </recommendedName>
</protein>
<dbReference type="Proteomes" id="UP000264820">
    <property type="component" value="Unplaced"/>
</dbReference>
<evidence type="ECO:0000259" key="6">
    <source>
        <dbReference type="Pfam" id="PF08652"/>
    </source>
</evidence>
<comment type="function">
    <text evidence="5">Decapping enzyme for NAD-capped RNAs: specifically hydrolyzes the nicotinamide adenine dinucleotide (NAD) cap from a subset of RNAs by removing the entire NAD moiety from the 5'-end of an NAD-capped RNA.</text>
</comment>
<evidence type="ECO:0000256" key="4">
    <source>
        <dbReference type="ARBA" id="ARBA00049418"/>
    </source>
</evidence>
<comment type="subcellular location">
    <subcellularLocation>
        <location evidence="5">Nucleus</location>
    </subcellularLocation>
</comment>
<keyword evidence="5" id="KW-0539">Nucleus</keyword>
<dbReference type="GO" id="GO:0046872">
    <property type="term" value="F:metal ion binding"/>
    <property type="evidence" value="ECO:0007669"/>
    <property type="project" value="UniProtKB-KW"/>
</dbReference>
<comment type="catalytic activity">
    <reaction evidence="2">
        <text>a 5'-end FAD-phospho-ribonucleoside in mRNA + H2O = a 5'-end phospho-ribonucleoside in mRNA + FAD + H(+)</text>
        <dbReference type="Rhea" id="RHEA:67492"/>
        <dbReference type="Rhea" id="RHEA-COMP:15692"/>
        <dbReference type="Rhea" id="RHEA-COMP:17275"/>
        <dbReference type="ChEBI" id="CHEBI:15377"/>
        <dbReference type="ChEBI" id="CHEBI:15378"/>
        <dbReference type="ChEBI" id="CHEBI:57692"/>
        <dbReference type="ChEBI" id="CHEBI:138282"/>
        <dbReference type="ChEBI" id="CHEBI:172372"/>
    </reaction>
    <physiologicalReaction direction="left-to-right" evidence="2">
        <dbReference type="Rhea" id="RHEA:67493"/>
    </physiologicalReaction>
</comment>
<dbReference type="InterPro" id="IPR039039">
    <property type="entry name" value="RAI1-like_fam"/>
</dbReference>
<accession>A0A3Q2YC52</accession>
<feature type="domain" description="RAI1-like" evidence="6">
    <location>
        <begin position="70"/>
        <end position="399"/>
    </location>
</feature>
<dbReference type="PANTHER" id="PTHR12395">
    <property type="entry name" value="DOM-3 RELATED"/>
    <property type="match status" value="1"/>
</dbReference>
<dbReference type="Ensembl" id="ENSHCOT00000022563.1">
    <property type="protein sequence ID" value="ENSHCOP00000014833.1"/>
    <property type="gene ID" value="ENSHCOG00000018327.1"/>
</dbReference>
<keyword evidence="5" id="KW-0460">Magnesium</keyword>
<dbReference type="GeneTree" id="ENSGT00390000006425"/>
<dbReference type="Pfam" id="PF08652">
    <property type="entry name" value="RAI1"/>
    <property type="match status" value="1"/>
</dbReference>
<dbReference type="GO" id="GO:0000166">
    <property type="term" value="F:nucleotide binding"/>
    <property type="evidence" value="ECO:0007669"/>
    <property type="project" value="UniProtKB-KW"/>
</dbReference>
<evidence type="ECO:0000256" key="5">
    <source>
        <dbReference type="RuleBase" id="RU367113"/>
    </source>
</evidence>
<evidence type="ECO:0000256" key="1">
    <source>
        <dbReference type="ARBA" id="ARBA00006562"/>
    </source>
</evidence>
<comment type="similarity">
    <text evidence="1 5">Belongs to the DXO/Dom3Z family.</text>
</comment>
<dbReference type="GO" id="GO:0034353">
    <property type="term" value="F:mRNA 5'-diphosphatase activity"/>
    <property type="evidence" value="ECO:0007669"/>
    <property type="project" value="TreeGrafter"/>
</dbReference>
<reference evidence="7" key="1">
    <citation type="submission" date="2025-08" db="UniProtKB">
        <authorList>
            <consortium name="Ensembl"/>
        </authorList>
    </citation>
    <scope>IDENTIFICATION</scope>
</reference>
<organism evidence="7 8">
    <name type="scientific">Hippocampus comes</name>
    <name type="common">Tiger tail seahorse</name>
    <dbReference type="NCBI Taxonomy" id="109280"/>
    <lineage>
        <taxon>Eukaryota</taxon>
        <taxon>Metazoa</taxon>
        <taxon>Chordata</taxon>
        <taxon>Craniata</taxon>
        <taxon>Vertebrata</taxon>
        <taxon>Euteleostomi</taxon>
        <taxon>Actinopterygii</taxon>
        <taxon>Neopterygii</taxon>
        <taxon>Teleostei</taxon>
        <taxon>Neoteleostei</taxon>
        <taxon>Acanthomorphata</taxon>
        <taxon>Syngnathiaria</taxon>
        <taxon>Syngnathiformes</taxon>
        <taxon>Syngnathoidei</taxon>
        <taxon>Syngnathidae</taxon>
        <taxon>Hippocampus</taxon>
    </lineage>
</organism>
<reference evidence="7" key="2">
    <citation type="submission" date="2025-09" db="UniProtKB">
        <authorList>
            <consortium name="Ensembl"/>
        </authorList>
    </citation>
    <scope>IDENTIFICATION</scope>
</reference>
<dbReference type="GO" id="GO:0000956">
    <property type="term" value="P:nuclear-transcribed mRNA catabolic process"/>
    <property type="evidence" value="ECO:0007669"/>
    <property type="project" value="TreeGrafter"/>
</dbReference>
<evidence type="ECO:0000313" key="8">
    <source>
        <dbReference type="Proteomes" id="UP000264820"/>
    </source>
</evidence>
<dbReference type="PANTHER" id="PTHR12395:SF9">
    <property type="entry name" value="DECAPPING AND EXORIBONUCLEASE PROTEIN"/>
    <property type="match status" value="1"/>
</dbReference>
<evidence type="ECO:0000313" key="7">
    <source>
        <dbReference type="Ensembl" id="ENSHCOP00000014833.1"/>
    </source>
</evidence>
<dbReference type="GO" id="GO:0110155">
    <property type="term" value="P:NAD-cap decapping"/>
    <property type="evidence" value="ECO:0007669"/>
    <property type="project" value="TreeGrafter"/>
</dbReference>
<comment type="catalytic activity">
    <reaction evidence="4">
        <text>a 5'-end NAD(+)-phospho-ribonucleoside in snoRNA + H2O = a 5'-end phospho-ribonucleoside in snoRNA + NAD(+) + H(+)</text>
        <dbReference type="Rhea" id="RHEA:60892"/>
        <dbReference type="Rhea" id="RHEA-COMP:15699"/>
        <dbReference type="Rhea" id="RHEA-COMP:15700"/>
        <dbReference type="ChEBI" id="CHEBI:15377"/>
        <dbReference type="ChEBI" id="CHEBI:15378"/>
        <dbReference type="ChEBI" id="CHEBI:57540"/>
        <dbReference type="ChEBI" id="CHEBI:138282"/>
        <dbReference type="ChEBI" id="CHEBI:144029"/>
    </reaction>
    <physiologicalReaction direction="left-to-right" evidence="4">
        <dbReference type="Rhea" id="RHEA:60893"/>
    </physiologicalReaction>
</comment>
<sequence length="403" mass="47362">MNTCYVRQKKKKKWLVQHGFTCITERYGTWRGICMICYANSLTFRQQCTLSTKRKPYERCLPPFKERVEEGSFSLDTEWRFHHDKSQMRYIVEPDETPNFDLRNGYSDRDKKVDENVRKTLEHILQWILVNKSKLMQRTAASALADFDFVTSRGRLTKVLCTPYEGQMEWSLAITKFQGVFYINEVETASACLARQNYTESHRENMYWGYKFEQYMRADKVDGVPDSTGVVNFNEAFYSVVRTRLSDHRLLYSGEVDCRDKDPNAPAPPACYVELKTTREISADRQSKFHRFTLLKWWAQSFLLGVPRIVVGVRNDDGVVVSVRTYRTAEIPQLVQGEYLGWKPEVCMNFCSDFLSFVKRVVIEDDPHVVYLFFRKALSEVTVTVHRNSSYSFLPDWYVTKMR</sequence>